<dbReference type="SMART" id="SM00066">
    <property type="entry name" value="GAL4"/>
    <property type="match status" value="1"/>
</dbReference>
<dbReference type="EMBL" id="ML996116">
    <property type="protein sequence ID" value="KAF2737380.1"/>
    <property type="molecule type" value="Genomic_DNA"/>
</dbReference>
<evidence type="ECO:0000313" key="4">
    <source>
        <dbReference type="EMBL" id="KAF2737380.1"/>
    </source>
</evidence>
<dbReference type="PROSITE" id="PS50048">
    <property type="entry name" value="ZN2_CY6_FUNGAL_2"/>
    <property type="match status" value="1"/>
</dbReference>
<keyword evidence="1" id="KW-0539">Nucleus</keyword>
<keyword evidence="5" id="KW-1185">Reference proteome</keyword>
<gene>
    <name evidence="4" type="ORF">EJ04DRAFT_574574</name>
</gene>
<dbReference type="Pfam" id="PF00172">
    <property type="entry name" value="Zn_clus"/>
    <property type="match status" value="1"/>
</dbReference>
<accession>A0A9P4R5L1</accession>
<dbReference type="InterPro" id="IPR001138">
    <property type="entry name" value="Zn2Cys6_DnaBD"/>
</dbReference>
<dbReference type="GO" id="GO:0008270">
    <property type="term" value="F:zinc ion binding"/>
    <property type="evidence" value="ECO:0007669"/>
    <property type="project" value="InterPro"/>
</dbReference>
<feature type="domain" description="Zn(2)-C6 fungal-type" evidence="3">
    <location>
        <begin position="10"/>
        <end position="38"/>
    </location>
</feature>
<dbReference type="PROSITE" id="PS00463">
    <property type="entry name" value="ZN2_CY6_FUNGAL_1"/>
    <property type="match status" value="1"/>
</dbReference>
<proteinExistence type="predicted"/>
<dbReference type="Gene3D" id="4.10.240.10">
    <property type="entry name" value="Zn(2)-C6 fungal-type DNA-binding domain"/>
    <property type="match status" value="1"/>
</dbReference>
<evidence type="ECO:0000256" key="1">
    <source>
        <dbReference type="ARBA" id="ARBA00023242"/>
    </source>
</evidence>
<dbReference type="InterPro" id="IPR053175">
    <property type="entry name" value="DHMBA_Reg_Transcription_Factor"/>
</dbReference>
<protein>
    <recommendedName>
        <fullName evidence="3">Zn(2)-C6 fungal-type domain-containing protein</fullName>
    </recommendedName>
</protein>
<dbReference type="Pfam" id="PF11951">
    <property type="entry name" value="Fungal_trans_2"/>
    <property type="match status" value="1"/>
</dbReference>
<dbReference type="GO" id="GO:0000981">
    <property type="term" value="F:DNA-binding transcription factor activity, RNA polymerase II-specific"/>
    <property type="evidence" value="ECO:0007669"/>
    <property type="project" value="InterPro"/>
</dbReference>
<sequence>MVYRGKPSAACFLCRERRIKCDTRRPQCSQCTNRSVTCPGYKNPLDQLFRDETESVTKRIQAKGKKHDTKRVRKVQNETPPSSRSSYSPPAIPLAPLEPIEDIAIANFMLSHIPDSRFDYLSTFSFSHPSSPLLTAIHAASLAVLAQDRRSTPLLLRARDTYTRALASINTALRAPSLATQNETLICVLLLGLYEALLYIPSKPARQWTTHTDGALALVRLRGRAMLDSPMARKLLQQVCHLTLVRSLRSNTRMPPDLLDLAAEMETDSSCRVPLGGVTQRIADLLASIQEGMDGEDVIEVTARLDEEMKGVGRMMPERGEYETEWREGRFPFPYFRAVQFKNTCHMLRILLNEILYAHAKSAMVQQRAVLAVEGLAATICASVTQFTSATTMTSLSKPCAASLLWPLFSVRGSELLSSASHANALEQLRGLGDALRMPQAEVLLEEPWRINALREGLCMFYLS</sequence>
<dbReference type="CDD" id="cd00067">
    <property type="entry name" value="GAL4"/>
    <property type="match status" value="1"/>
</dbReference>
<evidence type="ECO:0000259" key="3">
    <source>
        <dbReference type="PROSITE" id="PS50048"/>
    </source>
</evidence>
<comment type="caution">
    <text evidence="4">The sequence shown here is derived from an EMBL/GenBank/DDBJ whole genome shotgun (WGS) entry which is preliminary data.</text>
</comment>
<reference evidence="4" key="1">
    <citation type="journal article" date="2020" name="Stud. Mycol.">
        <title>101 Dothideomycetes genomes: a test case for predicting lifestyles and emergence of pathogens.</title>
        <authorList>
            <person name="Haridas S."/>
            <person name="Albert R."/>
            <person name="Binder M."/>
            <person name="Bloem J."/>
            <person name="Labutti K."/>
            <person name="Salamov A."/>
            <person name="Andreopoulos B."/>
            <person name="Baker S."/>
            <person name="Barry K."/>
            <person name="Bills G."/>
            <person name="Bluhm B."/>
            <person name="Cannon C."/>
            <person name="Castanera R."/>
            <person name="Culley D."/>
            <person name="Daum C."/>
            <person name="Ezra D."/>
            <person name="Gonzalez J."/>
            <person name="Henrissat B."/>
            <person name="Kuo A."/>
            <person name="Liang C."/>
            <person name="Lipzen A."/>
            <person name="Lutzoni F."/>
            <person name="Magnuson J."/>
            <person name="Mondo S."/>
            <person name="Nolan M."/>
            <person name="Ohm R."/>
            <person name="Pangilinan J."/>
            <person name="Park H.-J."/>
            <person name="Ramirez L."/>
            <person name="Alfaro M."/>
            <person name="Sun H."/>
            <person name="Tritt A."/>
            <person name="Yoshinaga Y."/>
            <person name="Zwiers L.-H."/>
            <person name="Turgeon B."/>
            <person name="Goodwin S."/>
            <person name="Spatafora J."/>
            <person name="Crous P."/>
            <person name="Grigoriev I."/>
        </authorList>
    </citation>
    <scope>NUCLEOTIDE SEQUENCE</scope>
    <source>
        <strain evidence="4">CBS 125425</strain>
    </source>
</reference>
<dbReference type="InterPro" id="IPR021858">
    <property type="entry name" value="Fun_TF"/>
</dbReference>
<evidence type="ECO:0000256" key="2">
    <source>
        <dbReference type="SAM" id="MobiDB-lite"/>
    </source>
</evidence>
<dbReference type="AlphaFoldDB" id="A0A9P4R5L1"/>
<name>A0A9P4R5L1_9PLEO</name>
<feature type="region of interest" description="Disordered" evidence="2">
    <location>
        <begin position="60"/>
        <end position="91"/>
    </location>
</feature>
<dbReference type="OrthoDB" id="5429770at2759"/>
<dbReference type="PANTHER" id="PTHR38791">
    <property type="entry name" value="ZN(II)2CYS6 TRANSCRIPTION FACTOR (EUROFUNG)-RELATED-RELATED"/>
    <property type="match status" value="1"/>
</dbReference>
<evidence type="ECO:0000313" key="5">
    <source>
        <dbReference type="Proteomes" id="UP000799444"/>
    </source>
</evidence>
<dbReference type="InterPro" id="IPR036864">
    <property type="entry name" value="Zn2-C6_fun-type_DNA-bd_sf"/>
</dbReference>
<feature type="compositionally biased region" description="Basic residues" evidence="2">
    <location>
        <begin position="60"/>
        <end position="74"/>
    </location>
</feature>
<dbReference type="Proteomes" id="UP000799444">
    <property type="component" value="Unassembled WGS sequence"/>
</dbReference>
<dbReference type="SUPFAM" id="SSF57701">
    <property type="entry name" value="Zn2/Cys6 DNA-binding domain"/>
    <property type="match status" value="1"/>
</dbReference>
<organism evidence="4 5">
    <name type="scientific">Polyplosphaeria fusca</name>
    <dbReference type="NCBI Taxonomy" id="682080"/>
    <lineage>
        <taxon>Eukaryota</taxon>
        <taxon>Fungi</taxon>
        <taxon>Dikarya</taxon>
        <taxon>Ascomycota</taxon>
        <taxon>Pezizomycotina</taxon>
        <taxon>Dothideomycetes</taxon>
        <taxon>Pleosporomycetidae</taxon>
        <taxon>Pleosporales</taxon>
        <taxon>Tetraplosphaeriaceae</taxon>
        <taxon>Polyplosphaeria</taxon>
    </lineage>
</organism>
<feature type="compositionally biased region" description="Low complexity" evidence="2">
    <location>
        <begin position="80"/>
        <end position="91"/>
    </location>
</feature>